<keyword evidence="4" id="KW-0143">Chaperone</keyword>
<dbReference type="Gene3D" id="1.20.58.380">
    <property type="entry name" value="Flagellar protein flit"/>
    <property type="match status" value="1"/>
</dbReference>
<dbReference type="InterPro" id="IPR008622">
    <property type="entry name" value="FliT"/>
</dbReference>
<evidence type="ECO:0000256" key="4">
    <source>
        <dbReference type="ARBA" id="ARBA00023186"/>
    </source>
</evidence>
<organism evidence="5">
    <name type="scientific">hydrothermal vent metagenome</name>
    <dbReference type="NCBI Taxonomy" id="652676"/>
    <lineage>
        <taxon>unclassified sequences</taxon>
        <taxon>metagenomes</taxon>
        <taxon>ecological metagenomes</taxon>
    </lineage>
</organism>
<proteinExistence type="predicted"/>
<evidence type="ECO:0000256" key="2">
    <source>
        <dbReference type="ARBA" id="ARBA00022490"/>
    </source>
</evidence>
<reference evidence="5" key="1">
    <citation type="submission" date="2018-06" db="EMBL/GenBank/DDBJ databases">
        <authorList>
            <person name="Zhirakovskaya E."/>
        </authorList>
    </citation>
    <scope>NUCLEOTIDE SEQUENCE</scope>
</reference>
<sequence length="109" mass="12794">MDVKYISLQHTAEKILRLSKRMLQQAIDKDWDRLARLEVDRGSALKHLFSHPDIEQSLPILSDILFEVLEVDRKCIQITEKERFALLQNLHHKSAQDRAVKLYRENSTG</sequence>
<evidence type="ECO:0000313" key="5">
    <source>
        <dbReference type="EMBL" id="VAX00686.1"/>
    </source>
</evidence>
<name>A0A3B1A4M7_9ZZZZ</name>
<dbReference type="AlphaFoldDB" id="A0A3B1A4M7"/>
<dbReference type="EMBL" id="UOFR01000078">
    <property type="protein sequence ID" value="VAX00686.1"/>
    <property type="molecule type" value="Genomic_DNA"/>
</dbReference>
<protein>
    <recommendedName>
        <fullName evidence="6">Flagellar protein FliT</fullName>
    </recommendedName>
</protein>
<accession>A0A3B1A4M7</accession>
<keyword evidence="3" id="KW-1005">Bacterial flagellum biogenesis</keyword>
<gene>
    <name evidence="5" type="ORF">MNBD_GAMMA21-252</name>
</gene>
<dbReference type="Pfam" id="PF05400">
    <property type="entry name" value="FliT"/>
    <property type="match status" value="1"/>
</dbReference>
<keyword evidence="2" id="KW-0963">Cytoplasm</keyword>
<evidence type="ECO:0008006" key="6">
    <source>
        <dbReference type="Google" id="ProtNLM"/>
    </source>
</evidence>
<evidence type="ECO:0000256" key="1">
    <source>
        <dbReference type="ARBA" id="ARBA00004496"/>
    </source>
</evidence>
<evidence type="ECO:0000256" key="3">
    <source>
        <dbReference type="ARBA" id="ARBA00022795"/>
    </source>
</evidence>
<comment type="subcellular location">
    <subcellularLocation>
        <location evidence="1">Cytoplasm</location>
    </subcellularLocation>
</comment>